<feature type="compositionally biased region" description="Basic and acidic residues" evidence="2">
    <location>
        <begin position="13"/>
        <end position="22"/>
    </location>
</feature>
<feature type="coiled-coil region" evidence="1">
    <location>
        <begin position="62"/>
        <end position="154"/>
    </location>
</feature>
<comment type="caution">
    <text evidence="3">The sequence shown here is derived from an EMBL/GenBank/DDBJ whole genome shotgun (WGS) entry which is preliminary data.</text>
</comment>
<protein>
    <submittedName>
        <fullName evidence="3">Uncharacterized protein</fullName>
    </submittedName>
</protein>
<name>A0AA88LP41_CHASR</name>
<evidence type="ECO:0000256" key="1">
    <source>
        <dbReference type="SAM" id="Coils"/>
    </source>
</evidence>
<keyword evidence="1" id="KW-0175">Coiled coil</keyword>
<dbReference type="AlphaFoldDB" id="A0AA88LP41"/>
<reference evidence="3" key="1">
    <citation type="submission" date="2023-07" db="EMBL/GenBank/DDBJ databases">
        <title>Chromosome-level Genome Assembly of Striped Snakehead (Channa striata).</title>
        <authorList>
            <person name="Liu H."/>
        </authorList>
    </citation>
    <scope>NUCLEOTIDE SEQUENCE</scope>
    <source>
        <strain evidence="3">Gz</strain>
        <tissue evidence="3">Muscle</tissue>
    </source>
</reference>
<feature type="region of interest" description="Disordered" evidence="2">
    <location>
        <begin position="425"/>
        <end position="508"/>
    </location>
</feature>
<feature type="coiled-coil region" evidence="1">
    <location>
        <begin position="248"/>
        <end position="343"/>
    </location>
</feature>
<evidence type="ECO:0000313" key="4">
    <source>
        <dbReference type="Proteomes" id="UP001187415"/>
    </source>
</evidence>
<dbReference type="EMBL" id="JAUPFM010000021">
    <property type="protein sequence ID" value="KAK2817243.1"/>
    <property type="molecule type" value="Genomic_DNA"/>
</dbReference>
<gene>
    <name evidence="3" type="ORF">Q5P01_025434</name>
</gene>
<organism evidence="3 4">
    <name type="scientific">Channa striata</name>
    <name type="common">Snakehead murrel</name>
    <name type="synonym">Ophicephalus striatus</name>
    <dbReference type="NCBI Taxonomy" id="64152"/>
    <lineage>
        <taxon>Eukaryota</taxon>
        <taxon>Metazoa</taxon>
        <taxon>Chordata</taxon>
        <taxon>Craniata</taxon>
        <taxon>Vertebrata</taxon>
        <taxon>Euteleostomi</taxon>
        <taxon>Actinopterygii</taxon>
        <taxon>Neopterygii</taxon>
        <taxon>Teleostei</taxon>
        <taxon>Neoteleostei</taxon>
        <taxon>Acanthomorphata</taxon>
        <taxon>Anabantaria</taxon>
        <taxon>Anabantiformes</taxon>
        <taxon>Channoidei</taxon>
        <taxon>Channidae</taxon>
        <taxon>Channa</taxon>
    </lineage>
</organism>
<feature type="compositionally biased region" description="Basic and acidic residues" evidence="2">
    <location>
        <begin position="435"/>
        <end position="445"/>
    </location>
</feature>
<evidence type="ECO:0000256" key="2">
    <source>
        <dbReference type="SAM" id="MobiDB-lite"/>
    </source>
</evidence>
<sequence>MATHGHPSGRNYQHPDRTENNPLHEEIVKLNDLLNRERHWRIQLFQELEHTKEHMAHQKNLTEVYINREKELKRHLERLEKTMGAESLCTSKTALDDSKNRKKNLQKDYEELQVAHRISQQKFTAELQLQKDINKALTKEVDKLRAAHEEVSVQYNAAVLSAKQQADTLREQFATEIKTFIHRVAEDNVLIQSLGAEINTLHQKIVDDIKVLQQNAAQMEILFQKDLKQLKTQLNVQMSLNLRHKSSQEKLTAELQLEKDKNKGLKEELDKIRAAYDDVSVQYNAAVWTAKQQTDTLYQEFARERKSFNDQVANDERLIQNLRAEMDKLCQKMTDEIRVLQQNGADKEMLFQKELQELKTQLGVQTSLNLELKAELEAERNIARSQNKLNELCTKEKSVPNVHFHHEPAEKTGVSVESLAVEAEDDFPETTTAVCKEEQENQFEDRSEESDDDKDKNDQGRQESSFSNAIPDPKPAEVGSDDLPPRKTKKKSVWKRVNHFLGLGKQQK</sequence>
<feature type="region of interest" description="Disordered" evidence="2">
    <location>
        <begin position="1"/>
        <end position="22"/>
    </location>
</feature>
<proteinExistence type="predicted"/>
<feature type="compositionally biased region" description="Basic residues" evidence="2">
    <location>
        <begin position="486"/>
        <end position="498"/>
    </location>
</feature>
<dbReference type="Proteomes" id="UP001187415">
    <property type="component" value="Unassembled WGS sequence"/>
</dbReference>
<keyword evidence="4" id="KW-1185">Reference proteome</keyword>
<accession>A0AA88LP41</accession>
<evidence type="ECO:0000313" key="3">
    <source>
        <dbReference type="EMBL" id="KAK2817243.1"/>
    </source>
</evidence>